<gene>
    <name evidence="3" type="ORF">LAZ67_2004872</name>
</gene>
<comment type="similarity">
    <text evidence="1 2">Belongs to the CNOT10 family.</text>
</comment>
<dbReference type="EMBL" id="CP092864">
    <property type="protein sequence ID" value="UYV63578.1"/>
    <property type="molecule type" value="Genomic_DNA"/>
</dbReference>
<evidence type="ECO:0000313" key="3">
    <source>
        <dbReference type="EMBL" id="UYV63578.1"/>
    </source>
</evidence>
<dbReference type="PANTHER" id="PTHR12979">
    <property type="entry name" value="CCR4-NOT TRANSCRIPTION COMPLEX SUBUNIT 10"/>
    <property type="match status" value="1"/>
</dbReference>
<dbReference type="Proteomes" id="UP001235939">
    <property type="component" value="Chromosome 02"/>
</dbReference>
<keyword evidence="2" id="KW-0804">Transcription</keyword>
<keyword evidence="4" id="KW-1185">Reference proteome</keyword>
<evidence type="ECO:0000313" key="4">
    <source>
        <dbReference type="Proteomes" id="UP001235939"/>
    </source>
</evidence>
<keyword evidence="2" id="KW-0805">Transcription regulation</keyword>
<proteinExistence type="inferred from homology"/>
<comment type="subcellular location">
    <subcellularLocation>
        <location evidence="2">Cytoplasm</location>
    </subcellularLocation>
    <subcellularLocation>
        <location evidence="2">Nucleus</location>
    </subcellularLocation>
</comment>
<dbReference type="SUPFAM" id="SSF48452">
    <property type="entry name" value="TPR-like"/>
    <property type="match status" value="1"/>
</dbReference>
<keyword evidence="2" id="KW-0963">Cytoplasm</keyword>
<accession>A0ABY6K4Y6</accession>
<sequence length="633" mass="73255">MSNISNKPCTDEEKEWSISSQAEFENGNYNACIDYLNKLLSKRPNDLKVHHNKAVAKFYQSRQRNVEELKDQLNILCSKANLRIDNLESLDDMEYFYFLYNKAILFYHNYQYRASVDIAHKLWTVVEPLGDDLSRKVLFLLLELYLSIGEAAKALELIYYHENLMKTDSSKEDLKSEDYMSDPFKFKLIFYKARCYLLLKPTKACKREIKQMIGSAENACAVFLRSQLDYLRGNYRKALKALSSSLTATNQAQMKARFEETGDMYTVMYFMNIANIHFKMGKPYLACFYNSKALLEHQRMMGLLKEEGKDSLILYNHNVSLRYRIRRNSAVFFLHTARPSEAFEYFLDCSHIYYTNPRIWLHLAECCIQKNKPLHHQYIGDTMGKENIGSGQFRKIVLMAPRTRITTENPAIPQPTLEFASICLKNAQILLDSQPNVETEDGLRCSVLTASAYVALCLGDIYTAANQAKSLFALPNLSSLHSFLGTIYQVEALVHMNNVTEAIQILDPEMLAHRDLGNLTSALQYTQALAYTLQENWERAYEILHQIEHESKEVPFQAILLAMYLHLQQGRGDLAKNIVKQIKIQFRERFERRKDNLSRVSPCKLERILLHRYPEEEKALSDSTDVGGIVSKY</sequence>
<keyword evidence="2" id="KW-0810">Translation regulation</keyword>
<keyword evidence="2" id="KW-0943">RNA-mediated gene silencing</keyword>
<organism evidence="3 4">
    <name type="scientific">Cordylochernes scorpioides</name>
    <dbReference type="NCBI Taxonomy" id="51811"/>
    <lineage>
        <taxon>Eukaryota</taxon>
        <taxon>Metazoa</taxon>
        <taxon>Ecdysozoa</taxon>
        <taxon>Arthropoda</taxon>
        <taxon>Chelicerata</taxon>
        <taxon>Arachnida</taxon>
        <taxon>Pseudoscorpiones</taxon>
        <taxon>Cheliferoidea</taxon>
        <taxon>Chernetidae</taxon>
        <taxon>Cordylochernes</taxon>
    </lineage>
</organism>
<dbReference type="Gene3D" id="1.25.40.10">
    <property type="entry name" value="Tetratricopeptide repeat domain"/>
    <property type="match status" value="2"/>
</dbReference>
<evidence type="ECO:0000256" key="2">
    <source>
        <dbReference type="RuleBase" id="RU367083"/>
    </source>
</evidence>
<reference evidence="3 4" key="1">
    <citation type="submission" date="2022-01" db="EMBL/GenBank/DDBJ databases">
        <title>A chromosomal length assembly of Cordylochernes scorpioides.</title>
        <authorList>
            <person name="Zeh D."/>
            <person name="Zeh J."/>
        </authorList>
    </citation>
    <scope>NUCLEOTIDE SEQUENCE [LARGE SCALE GENOMIC DNA]</scope>
    <source>
        <strain evidence="3">IN4F17</strain>
        <tissue evidence="3">Whole Body</tissue>
    </source>
</reference>
<protein>
    <recommendedName>
        <fullName evidence="2">CCR4-NOT transcription complex subunit 10</fullName>
    </recommendedName>
</protein>
<dbReference type="InterPro" id="IPR011990">
    <property type="entry name" value="TPR-like_helical_dom_sf"/>
</dbReference>
<evidence type="ECO:0000256" key="1">
    <source>
        <dbReference type="ARBA" id="ARBA00010080"/>
    </source>
</evidence>
<comment type="function">
    <text evidence="2">Component of the CCR4-NOT complex which is one of the major cellular mRNA deadenylases and is linked to various cellular processes including bulk mRNA degradation, miRNA-mediated repression, translational repression during translational initiation and general transcription regulation.</text>
</comment>
<keyword evidence="2" id="KW-0539">Nucleus</keyword>
<dbReference type="InterPro" id="IPR039740">
    <property type="entry name" value="CNOT10"/>
</dbReference>
<dbReference type="PANTHER" id="PTHR12979:SF5">
    <property type="entry name" value="CCR4-NOT TRANSCRIPTION COMPLEX SUBUNIT 10"/>
    <property type="match status" value="1"/>
</dbReference>
<name>A0ABY6K4Y6_9ARAC</name>